<dbReference type="Pfam" id="PF13181">
    <property type="entry name" value="TPR_8"/>
    <property type="match status" value="1"/>
</dbReference>
<dbReference type="InterPro" id="IPR045075">
    <property type="entry name" value="Syf1-like"/>
</dbReference>
<dbReference type="SUPFAM" id="SSF48452">
    <property type="entry name" value="TPR-like"/>
    <property type="match status" value="4"/>
</dbReference>
<dbReference type="PANTHER" id="PTHR11246">
    <property type="entry name" value="PRE-MRNA SPLICING FACTOR"/>
    <property type="match status" value="1"/>
</dbReference>
<dbReference type="PROSITE" id="PS50005">
    <property type="entry name" value="TPR"/>
    <property type="match status" value="1"/>
</dbReference>
<dbReference type="InterPro" id="IPR011990">
    <property type="entry name" value="TPR-like_helical_dom_sf"/>
</dbReference>
<protein>
    <recommendedName>
        <fullName evidence="2">Pre-mRNA-processing factor 6</fullName>
    </recommendedName>
    <alternativeName>
        <fullName evidence="8">PRP6 homolog</fullName>
    </alternativeName>
    <alternativeName>
        <fullName evidence="7">U5 snRNP-associated 102 kDa protein</fullName>
    </alternativeName>
</protein>
<keyword evidence="3" id="KW-0507">mRNA processing</keyword>
<keyword evidence="10" id="KW-0802">TPR repeat</keyword>
<keyword evidence="4" id="KW-0677">Repeat</keyword>
<evidence type="ECO:0000256" key="3">
    <source>
        <dbReference type="ARBA" id="ARBA00022664"/>
    </source>
</evidence>
<accession>A0A267DX97</accession>
<evidence type="ECO:0000256" key="10">
    <source>
        <dbReference type="PROSITE-ProRule" id="PRU00339"/>
    </source>
</evidence>
<dbReference type="InterPro" id="IPR003107">
    <property type="entry name" value="HAT"/>
</dbReference>
<dbReference type="GO" id="GO:0071013">
    <property type="term" value="C:catalytic step 2 spliceosome"/>
    <property type="evidence" value="ECO:0007669"/>
    <property type="project" value="TreeGrafter"/>
</dbReference>
<dbReference type="InterPro" id="IPR019734">
    <property type="entry name" value="TPR_rpt"/>
</dbReference>
<comment type="caution">
    <text evidence="13">The sequence shown here is derived from an EMBL/GenBank/DDBJ whole genome shotgun (WGS) entry which is preliminary data.</text>
</comment>
<dbReference type="Pfam" id="PF06424">
    <property type="entry name" value="PRP1_N"/>
    <property type="match status" value="1"/>
</dbReference>
<feature type="domain" description="PRP1 splicing factor N-terminal" evidence="12">
    <location>
        <begin position="19"/>
        <end position="170"/>
    </location>
</feature>
<evidence type="ECO:0000313" key="13">
    <source>
        <dbReference type="EMBL" id="PAA53247.1"/>
    </source>
</evidence>
<dbReference type="AlphaFoldDB" id="A0A267DX97"/>
<sequence>SAPQSLVSRKRREFIGMPAPPGYVPGVGRGATGFTTRSDIGPAREADDAPDERHMPPPKKPAHDDDEKGEDENLNDANYDEFSGYGGSLCTRDPYEKDDEEADRIYSSVDDRMDERRREHRERRFREEMEKFRKERPKIQQQFVDLKRDLALVSEDEWLSLPEVGDARNKRQRNPRAEKFTPAPDSLLAKGLSAGQTTAQVDLREQLQGGIATPWGGASTSSAGGADIDMKKIGQARTSLMDIKLTQAADSVTGQTVVDPMGYLTDLNSVIPQHGADINDVKKARLLLKSVRESNLKHPPAWIASARLEELTGKMQEARNLIMRGAEECPRSEDIWMEASRLIPADQARAVVAQGINHLPQSVRLWVRAAELESEPKRKRRVFRKALEQVPSSVRLWKLAVELEEPEDARVMLRRAVECCPTSVDLWLALAKLETYETARSVLNQARDNVPTDRLIWITAAKLEEAHKNLPMVGKIIDRAVAALQVAGVEINRDLWLKDAEECESSGSMETARAIVRTVVGHGIDEPDRKRQWLTDAEGFTAREAFECARAVYAKLIAAFPAKKSVWLAAAHFEKNHGTREALESLLVNAVSKCPTAEALWLMGAKSKWLADDIPGARYILANAFKANPNSEEIWLAAVRLESENNDFERARKLLLRARNQASTARVWMKSARLEWCLGELEQAKALLNEGLRAYPQFDKMWMMLGQIAEQEDNVEAARAAYNEGIQRCRQSVPLWLLLARLEMGQGQATRARSILERARVNNPRVPQLWLEAVRTELKSGQPQMAAATMSRALQQCPTAGQLWAEAIFMEARPQRRAKSVDATKKCEHDPHVLLAVGRLFWCERQINKARDWFQRAVKLDSDFGDAWANWRRFELQHGTEDQQRRVAALCEAAEPRHGELWCSVSKVPSNWRLRTAKLLDLVAEKVATPT</sequence>
<dbReference type="Proteomes" id="UP000215902">
    <property type="component" value="Unassembled WGS sequence"/>
</dbReference>
<evidence type="ECO:0000256" key="1">
    <source>
        <dbReference type="ARBA" id="ARBA00004123"/>
    </source>
</evidence>
<dbReference type="SMART" id="SM00028">
    <property type="entry name" value="TPR"/>
    <property type="match status" value="4"/>
</dbReference>
<feature type="compositionally biased region" description="Basic and acidic residues" evidence="11">
    <location>
        <begin position="42"/>
        <end position="66"/>
    </location>
</feature>
<evidence type="ECO:0000256" key="4">
    <source>
        <dbReference type="ARBA" id="ARBA00022737"/>
    </source>
</evidence>
<dbReference type="Pfam" id="PF13432">
    <property type="entry name" value="TPR_16"/>
    <property type="match status" value="1"/>
</dbReference>
<dbReference type="EMBL" id="NIVC01003110">
    <property type="protein sequence ID" value="PAA53247.1"/>
    <property type="molecule type" value="Genomic_DNA"/>
</dbReference>
<comment type="subcellular location">
    <subcellularLocation>
        <location evidence="1">Nucleus</location>
    </subcellularLocation>
</comment>
<dbReference type="Gene3D" id="1.25.40.10">
    <property type="entry name" value="Tetratricopeptide repeat domain"/>
    <property type="match status" value="4"/>
</dbReference>
<keyword evidence="6" id="KW-0539">Nucleus</keyword>
<evidence type="ECO:0000256" key="9">
    <source>
        <dbReference type="ARBA" id="ARBA00046247"/>
    </source>
</evidence>
<gene>
    <name evidence="13" type="ORF">BOX15_Mlig032204g2</name>
</gene>
<feature type="region of interest" description="Disordered" evidence="11">
    <location>
        <begin position="1"/>
        <end position="111"/>
    </location>
</feature>
<evidence type="ECO:0000256" key="8">
    <source>
        <dbReference type="ARBA" id="ARBA00032140"/>
    </source>
</evidence>
<evidence type="ECO:0000259" key="12">
    <source>
        <dbReference type="Pfam" id="PF06424"/>
    </source>
</evidence>
<keyword evidence="5" id="KW-0508">mRNA splicing</keyword>
<evidence type="ECO:0000313" key="14">
    <source>
        <dbReference type="Proteomes" id="UP000215902"/>
    </source>
</evidence>
<feature type="non-terminal residue" evidence="13">
    <location>
        <position position="1"/>
    </location>
</feature>
<dbReference type="FunFam" id="1.25.40.10:FF:000058">
    <property type="entry name" value="Pre-mRNA processing factor 6"/>
    <property type="match status" value="1"/>
</dbReference>
<dbReference type="InterPro" id="IPR010491">
    <property type="entry name" value="PRP1_N"/>
</dbReference>
<dbReference type="SMART" id="SM00386">
    <property type="entry name" value="HAT"/>
    <property type="match status" value="14"/>
</dbReference>
<evidence type="ECO:0000256" key="2">
    <source>
        <dbReference type="ARBA" id="ARBA00020235"/>
    </source>
</evidence>
<dbReference type="Pfam" id="PF14559">
    <property type="entry name" value="TPR_19"/>
    <property type="match status" value="1"/>
</dbReference>
<evidence type="ECO:0000256" key="6">
    <source>
        <dbReference type="ARBA" id="ARBA00023242"/>
    </source>
</evidence>
<feature type="repeat" description="TPR" evidence="10">
    <location>
        <begin position="831"/>
        <end position="864"/>
    </location>
</feature>
<dbReference type="GO" id="GO:0046540">
    <property type="term" value="C:U4/U6 x U5 tri-snRNP complex"/>
    <property type="evidence" value="ECO:0007669"/>
    <property type="project" value="TreeGrafter"/>
</dbReference>
<keyword evidence="14" id="KW-1185">Reference proteome</keyword>
<dbReference type="GO" id="GO:0000244">
    <property type="term" value="P:spliceosomal tri-snRNP complex assembly"/>
    <property type="evidence" value="ECO:0007669"/>
    <property type="project" value="TreeGrafter"/>
</dbReference>
<reference evidence="13 14" key="1">
    <citation type="submission" date="2017-06" db="EMBL/GenBank/DDBJ databases">
        <title>A platform for efficient transgenesis in Macrostomum lignano, a flatworm model organism for stem cell research.</title>
        <authorList>
            <person name="Berezikov E."/>
        </authorList>
    </citation>
    <scope>NUCLEOTIDE SEQUENCE [LARGE SCALE GENOMIC DNA]</scope>
    <source>
        <strain evidence="13">DV1</strain>
        <tissue evidence="13">Whole organism</tissue>
    </source>
</reference>
<evidence type="ECO:0000256" key="7">
    <source>
        <dbReference type="ARBA" id="ARBA00031070"/>
    </source>
</evidence>
<evidence type="ECO:0000256" key="5">
    <source>
        <dbReference type="ARBA" id="ARBA00023187"/>
    </source>
</evidence>
<name>A0A267DX97_9PLAT</name>
<dbReference type="STRING" id="282301.A0A267DX97"/>
<evidence type="ECO:0000256" key="11">
    <source>
        <dbReference type="SAM" id="MobiDB-lite"/>
    </source>
</evidence>
<proteinExistence type="predicted"/>
<dbReference type="PANTHER" id="PTHR11246:SF1">
    <property type="entry name" value="PRE-MRNA-PROCESSING FACTOR 6"/>
    <property type="match status" value="1"/>
</dbReference>
<dbReference type="OrthoDB" id="440128at2759"/>
<organism evidence="13 14">
    <name type="scientific">Macrostomum lignano</name>
    <dbReference type="NCBI Taxonomy" id="282301"/>
    <lineage>
        <taxon>Eukaryota</taxon>
        <taxon>Metazoa</taxon>
        <taxon>Spiralia</taxon>
        <taxon>Lophotrochozoa</taxon>
        <taxon>Platyhelminthes</taxon>
        <taxon>Rhabditophora</taxon>
        <taxon>Macrostomorpha</taxon>
        <taxon>Macrostomida</taxon>
        <taxon>Macrostomidae</taxon>
        <taxon>Macrostomum</taxon>
    </lineage>
</organism>
<comment type="function">
    <text evidence="9">Involved in pre-mRNA splicing as component of the U4/U6-U5 tri-snRNP complex, one of the building blocks of the spliceosome. Enhances dihydrotestosterone-induced transactivation activity of AR, as well as dexamethasone-induced transactivation activity of NR3C1, but does not affect estrogen-induced transactivation.</text>
</comment>